<reference evidence="1 2" key="1">
    <citation type="submission" date="2019-02" db="EMBL/GenBank/DDBJ databases">
        <title>Deep-cultivation of Planctomycetes and their phenomic and genomic characterization uncovers novel biology.</title>
        <authorList>
            <person name="Wiegand S."/>
            <person name="Jogler M."/>
            <person name="Boedeker C."/>
            <person name="Pinto D."/>
            <person name="Vollmers J."/>
            <person name="Rivas-Marin E."/>
            <person name="Kohn T."/>
            <person name="Peeters S.H."/>
            <person name="Heuer A."/>
            <person name="Rast P."/>
            <person name="Oberbeckmann S."/>
            <person name="Bunk B."/>
            <person name="Jeske O."/>
            <person name="Meyerdierks A."/>
            <person name="Storesund J.E."/>
            <person name="Kallscheuer N."/>
            <person name="Luecker S."/>
            <person name="Lage O.M."/>
            <person name="Pohl T."/>
            <person name="Merkel B.J."/>
            <person name="Hornburger P."/>
            <person name="Mueller R.-W."/>
            <person name="Bruemmer F."/>
            <person name="Labrenz M."/>
            <person name="Spormann A.M."/>
            <person name="Op den Camp H."/>
            <person name="Overmann J."/>
            <person name="Amann R."/>
            <person name="Jetten M.S.M."/>
            <person name="Mascher T."/>
            <person name="Medema M.H."/>
            <person name="Devos D.P."/>
            <person name="Kaster A.-K."/>
            <person name="Ovreas L."/>
            <person name="Rohde M."/>
            <person name="Galperin M.Y."/>
            <person name="Jogler C."/>
        </authorList>
    </citation>
    <scope>NUCLEOTIDE SEQUENCE [LARGE SCALE GENOMIC DNA]</scope>
    <source>
        <strain evidence="1 2">Spa11</strain>
    </source>
</reference>
<proteinExistence type="predicted"/>
<dbReference type="EMBL" id="CP036349">
    <property type="protein sequence ID" value="QDV71925.1"/>
    <property type="molecule type" value="Genomic_DNA"/>
</dbReference>
<accession>A0A518K2E3</accession>
<sequence>MNYVGVDLHKKSISVDVMSLLREAGGMLTPNMGMRM</sequence>
<keyword evidence="2" id="KW-1185">Reference proteome</keyword>
<name>A0A518K2E3_9BACT</name>
<dbReference type="AlphaFoldDB" id="A0A518K2E3"/>
<evidence type="ECO:0000313" key="1">
    <source>
        <dbReference type="EMBL" id="QDV71925.1"/>
    </source>
</evidence>
<organism evidence="1 2">
    <name type="scientific">Botrimarina mediterranea</name>
    <dbReference type="NCBI Taxonomy" id="2528022"/>
    <lineage>
        <taxon>Bacteria</taxon>
        <taxon>Pseudomonadati</taxon>
        <taxon>Planctomycetota</taxon>
        <taxon>Planctomycetia</taxon>
        <taxon>Pirellulales</taxon>
        <taxon>Lacipirellulaceae</taxon>
        <taxon>Botrimarina</taxon>
    </lineage>
</organism>
<dbReference type="KEGG" id="bmei:Spa11_00940"/>
<evidence type="ECO:0000313" key="2">
    <source>
        <dbReference type="Proteomes" id="UP000316426"/>
    </source>
</evidence>
<gene>
    <name evidence="1" type="ORF">Spa11_00940</name>
</gene>
<protein>
    <submittedName>
        <fullName evidence="1">Uncharacterized protein</fullName>
    </submittedName>
</protein>
<dbReference type="Proteomes" id="UP000316426">
    <property type="component" value="Chromosome"/>
</dbReference>